<dbReference type="Proteomes" id="UP000035540">
    <property type="component" value="Chromosome"/>
</dbReference>
<accession>A0A0G3H6K4</accession>
<dbReference type="KEGG" id="cted:CTEST_08005"/>
<evidence type="ECO:0000313" key="2">
    <source>
        <dbReference type="Proteomes" id="UP000035540"/>
    </source>
</evidence>
<reference evidence="1 2" key="1">
    <citation type="journal article" date="2015" name="Genome Announc.">
        <title>Complete Genome Sequence of the Type Strain Corynebacterium testudinoris DSM 44614, Recovered from Necrotic Lesions in the Mouth of a Tortoise.</title>
        <authorList>
            <person name="Ruckert C."/>
            <person name="Kriete M."/>
            <person name="Jaenicke S."/>
            <person name="Winkler A."/>
            <person name="Tauch A."/>
        </authorList>
    </citation>
    <scope>NUCLEOTIDE SEQUENCE [LARGE SCALE GENOMIC DNA]</scope>
    <source>
        <strain evidence="1 2">DSM 44614</strain>
    </source>
</reference>
<evidence type="ECO:0000313" key="1">
    <source>
        <dbReference type="EMBL" id="AKK09031.1"/>
    </source>
</evidence>
<dbReference type="EMBL" id="CP011545">
    <property type="protein sequence ID" value="AKK09031.1"/>
    <property type="molecule type" value="Genomic_DNA"/>
</dbReference>
<dbReference type="AlphaFoldDB" id="A0A0G3H6K4"/>
<keyword evidence="2" id="KW-1185">Reference proteome</keyword>
<dbReference type="PATRIC" id="fig|136857.5.peg.1591"/>
<dbReference type="RefSeq" id="WP_052844330.1">
    <property type="nucleotide sequence ID" value="NZ_CP011545.1"/>
</dbReference>
<gene>
    <name evidence="1" type="ORF">CTEST_08005</name>
</gene>
<reference evidence="2" key="2">
    <citation type="submission" date="2015-05" db="EMBL/GenBank/DDBJ databases">
        <title>Complete genome sequence of Corynebacterium testudinoris DSM 44614, recovered from necrotic lesions in the mouth of a tortoise.</title>
        <authorList>
            <person name="Ruckert C."/>
            <person name="Albersmeier A."/>
            <person name="Winkler A."/>
            <person name="Tauch A."/>
        </authorList>
    </citation>
    <scope>NUCLEOTIDE SEQUENCE [LARGE SCALE GENOMIC DNA]</scope>
    <source>
        <strain evidence="2">DSM 44614</strain>
    </source>
</reference>
<name>A0A0G3H6K4_9CORY</name>
<sequence>MRRTAEISLTITGAADADNITIIDASPVTVDNYYSGFQQPGKLRDHAIRRLVDLPVVGFPTRQHIRVPRFTFTKESCPIIRAEQLL</sequence>
<organism evidence="1 2">
    <name type="scientific">Corynebacterium testudinoris</name>
    <dbReference type="NCBI Taxonomy" id="136857"/>
    <lineage>
        <taxon>Bacteria</taxon>
        <taxon>Bacillati</taxon>
        <taxon>Actinomycetota</taxon>
        <taxon>Actinomycetes</taxon>
        <taxon>Mycobacteriales</taxon>
        <taxon>Corynebacteriaceae</taxon>
        <taxon>Corynebacterium</taxon>
    </lineage>
</organism>
<dbReference type="STRING" id="136857.CTEST_08005"/>
<proteinExistence type="predicted"/>
<protein>
    <submittedName>
        <fullName evidence="1">Uncharacterized protein</fullName>
    </submittedName>
</protein>